<reference evidence="2 3" key="1">
    <citation type="submission" date="2018-06" db="EMBL/GenBank/DDBJ databases">
        <authorList>
            <consortium name="Pathogen Informatics"/>
            <person name="Doyle S."/>
        </authorList>
    </citation>
    <scope>NUCLEOTIDE SEQUENCE [LARGE SCALE GENOMIC DNA]</scope>
    <source>
        <strain evidence="2 3">NCTC11179</strain>
    </source>
</reference>
<dbReference type="AlphaFoldDB" id="A0A378RNV4"/>
<feature type="coiled-coil region" evidence="1">
    <location>
        <begin position="195"/>
        <end position="229"/>
    </location>
</feature>
<gene>
    <name evidence="2" type="ORF">NCTC11179_01942</name>
</gene>
<dbReference type="RefSeq" id="WP_115091350.1">
    <property type="nucleotide sequence ID" value="NZ_CP068107.1"/>
</dbReference>
<protein>
    <submittedName>
        <fullName evidence="2">Uncharacterized protein</fullName>
    </submittedName>
</protein>
<proteinExistence type="predicted"/>
<name>A0A378RNV4_MYROD</name>
<feature type="coiled-coil region" evidence="1">
    <location>
        <begin position="274"/>
        <end position="361"/>
    </location>
</feature>
<dbReference type="EMBL" id="UGQL01000001">
    <property type="protein sequence ID" value="STZ28398.1"/>
    <property type="molecule type" value="Genomic_DNA"/>
</dbReference>
<accession>A0A378RNV4</accession>
<keyword evidence="1" id="KW-0175">Coiled coil</keyword>
<organism evidence="2 3">
    <name type="scientific">Myroides odoratus</name>
    <name type="common">Flavobacterium odoratum</name>
    <dbReference type="NCBI Taxonomy" id="256"/>
    <lineage>
        <taxon>Bacteria</taxon>
        <taxon>Pseudomonadati</taxon>
        <taxon>Bacteroidota</taxon>
        <taxon>Flavobacteriia</taxon>
        <taxon>Flavobacteriales</taxon>
        <taxon>Flavobacteriaceae</taxon>
        <taxon>Myroides</taxon>
    </lineage>
</organism>
<dbReference type="Proteomes" id="UP000255024">
    <property type="component" value="Unassembled WGS sequence"/>
</dbReference>
<evidence type="ECO:0000313" key="3">
    <source>
        <dbReference type="Proteomes" id="UP000255024"/>
    </source>
</evidence>
<evidence type="ECO:0000313" key="2">
    <source>
        <dbReference type="EMBL" id="STZ28398.1"/>
    </source>
</evidence>
<keyword evidence="3" id="KW-1185">Reference proteome</keyword>
<evidence type="ECO:0000256" key="1">
    <source>
        <dbReference type="SAM" id="Coils"/>
    </source>
</evidence>
<sequence length="497" mass="58698">MSENQTLPQTFSLETFNVNTLEEVKNKREQQLKIVEENPYIDISDTESYNVAKKRRTTYVTARTSLTKEKNVVIDKVKEKITGPISDLYDEFIEITKPHEEKQQTEVKRWEKIKDDERIAKLKKEENRKQAHRDNIKSIVATVSEEIKNLDYATSLEYEVKPLLNEVEVSPDDFEEFKGDLLGELESLKFVLSSKKATLKEQEDLRVEREKLENERKETERINNHKQAIQDFYNRWINKIYSVPFANFTALKKEFNEESSLSVQEFQSEYAAKRAELVKEFEQRETLLNKQEEERLRLEKQRQEQEAESKRIAEENAKKQAEIEANQKAEQERIQAENKRLEAEKQALQKEKDELLKTKRIQALKNLGFDDDLVLNLEHCKIVFPIEDILCDEEEFQDLLNNTKYRIENPPIPEAEIQEVEYEEPPTWATTAFPEDFIDQEPPLMDIESVDNDHIVLVELTSEQRIQQTLLNDFCDYCLSKHGHIDQEFIVEFLTRA</sequence>